<organism evidence="2 3">
    <name type="scientific">Geranomyces variabilis</name>
    <dbReference type="NCBI Taxonomy" id="109894"/>
    <lineage>
        <taxon>Eukaryota</taxon>
        <taxon>Fungi</taxon>
        <taxon>Fungi incertae sedis</taxon>
        <taxon>Chytridiomycota</taxon>
        <taxon>Chytridiomycota incertae sedis</taxon>
        <taxon>Chytridiomycetes</taxon>
        <taxon>Spizellomycetales</taxon>
        <taxon>Powellomycetaceae</taxon>
        <taxon>Geranomyces</taxon>
    </lineage>
</organism>
<protein>
    <submittedName>
        <fullName evidence="2">Uncharacterized protein</fullName>
    </submittedName>
</protein>
<comment type="caution">
    <text evidence="2">The sequence shown here is derived from an EMBL/GenBank/DDBJ whole genome shotgun (WGS) entry which is preliminary data.</text>
</comment>
<keyword evidence="3" id="KW-1185">Reference proteome</keyword>
<keyword evidence="1" id="KW-0175">Coiled coil</keyword>
<dbReference type="Proteomes" id="UP001212152">
    <property type="component" value="Unassembled WGS sequence"/>
</dbReference>
<dbReference type="AlphaFoldDB" id="A0AAD5TI01"/>
<feature type="coiled-coil region" evidence="1">
    <location>
        <begin position="18"/>
        <end position="73"/>
    </location>
</feature>
<evidence type="ECO:0000313" key="2">
    <source>
        <dbReference type="EMBL" id="KAJ3170482.1"/>
    </source>
</evidence>
<proteinExistence type="predicted"/>
<evidence type="ECO:0000313" key="3">
    <source>
        <dbReference type="Proteomes" id="UP001212152"/>
    </source>
</evidence>
<gene>
    <name evidence="2" type="ORF">HDU87_008776</name>
</gene>
<accession>A0AAD5TI01</accession>
<dbReference type="EMBL" id="JADGJQ010000095">
    <property type="protein sequence ID" value="KAJ3170482.1"/>
    <property type="molecule type" value="Genomic_DNA"/>
</dbReference>
<sequence>MQQDDLKAILETEKALHAALLKTERAQCEAKVTRAEAEKQILLTKLEYERRIAERNAEELNLLRKEVERLRTSRTC</sequence>
<name>A0AAD5TI01_9FUNG</name>
<evidence type="ECO:0000256" key="1">
    <source>
        <dbReference type="SAM" id="Coils"/>
    </source>
</evidence>
<reference evidence="2" key="1">
    <citation type="submission" date="2020-05" db="EMBL/GenBank/DDBJ databases">
        <title>Phylogenomic resolution of chytrid fungi.</title>
        <authorList>
            <person name="Stajich J.E."/>
            <person name="Amses K."/>
            <person name="Simmons R."/>
            <person name="Seto K."/>
            <person name="Myers J."/>
            <person name="Bonds A."/>
            <person name="Quandt C.A."/>
            <person name="Barry K."/>
            <person name="Liu P."/>
            <person name="Grigoriev I."/>
            <person name="Longcore J.E."/>
            <person name="James T.Y."/>
        </authorList>
    </citation>
    <scope>NUCLEOTIDE SEQUENCE</scope>
    <source>
        <strain evidence="2">JEL0379</strain>
    </source>
</reference>